<dbReference type="SUPFAM" id="SSF102405">
    <property type="entry name" value="MCP/YpsA-like"/>
    <property type="match status" value="1"/>
</dbReference>
<comment type="similarity">
    <text evidence="1">Belongs to the DprA/Smf family.</text>
</comment>
<dbReference type="RefSeq" id="WP_160332234.1">
    <property type="nucleotide sequence ID" value="NZ_WSRS01000009.1"/>
</dbReference>
<dbReference type="Pfam" id="PF18255">
    <property type="entry name" value="SAM_DprA"/>
    <property type="match status" value="1"/>
</dbReference>
<protein>
    <submittedName>
        <fullName evidence="4">DNA-protecting protein DprA</fullName>
    </submittedName>
</protein>
<proteinExistence type="inferred from homology"/>
<name>A0A7X3G768_9STRE</name>
<gene>
    <name evidence="4" type="primary">dprA</name>
    <name evidence="4" type="ORF">E5983_01915</name>
</gene>
<dbReference type="AlphaFoldDB" id="A0A7X3G768"/>
<sequence>MKAFDIFYLRKLGLSNSQIRKIIDYEKGRGEEVLRNRLVVSGCKEPFDRLQKAKKLDPQALRAEFHSFPSFVVDDSVYPASLKEIYDPPLLLFYQGNLDLLQLPALAVVGSRMASPYGIQAVSKIITELQGKLAIVSGLARGIDTAAHKAALRAATPTIGILGTGLGRVYPLENKRLQEYMGHHQLLLSEYGPQETAKPYHFPNRNRIIAGLSVAVLVAEAKVRSGSLITADRALESGREIYAIPGSILLESHEGCHQLLKEGARYVSCGLDILNDLKLT</sequence>
<comment type="caution">
    <text evidence="4">The sequence shown here is derived from an EMBL/GenBank/DDBJ whole genome shotgun (WGS) entry which is preliminary data.</text>
</comment>
<evidence type="ECO:0000259" key="2">
    <source>
        <dbReference type="Pfam" id="PF02481"/>
    </source>
</evidence>
<dbReference type="PANTHER" id="PTHR43022">
    <property type="entry name" value="PROTEIN SMF"/>
    <property type="match status" value="1"/>
</dbReference>
<feature type="domain" description="Smf/DprA SLOG" evidence="2">
    <location>
        <begin position="72"/>
        <end position="277"/>
    </location>
</feature>
<dbReference type="NCBIfam" id="TIGR00732">
    <property type="entry name" value="dprA"/>
    <property type="match status" value="1"/>
</dbReference>
<evidence type="ECO:0000313" key="4">
    <source>
        <dbReference type="EMBL" id="MVX58408.1"/>
    </source>
</evidence>
<evidence type="ECO:0000313" key="5">
    <source>
        <dbReference type="Proteomes" id="UP000461595"/>
    </source>
</evidence>
<dbReference type="InterPro" id="IPR041104">
    <property type="entry name" value="SAM_DprA"/>
</dbReference>
<dbReference type="Pfam" id="PF02481">
    <property type="entry name" value="DNA_processg_A"/>
    <property type="match status" value="1"/>
</dbReference>
<dbReference type="Proteomes" id="UP000461595">
    <property type="component" value="Unassembled WGS sequence"/>
</dbReference>
<dbReference type="OrthoDB" id="9785707at2"/>
<dbReference type="GO" id="GO:0009294">
    <property type="term" value="P:DNA-mediated transformation"/>
    <property type="evidence" value="ECO:0007669"/>
    <property type="project" value="InterPro"/>
</dbReference>
<dbReference type="Gene3D" id="3.40.50.450">
    <property type="match status" value="1"/>
</dbReference>
<feature type="domain" description="DNA processing protein A sterile alpha motif" evidence="3">
    <location>
        <begin position="1"/>
        <end position="61"/>
    </location>
</feature>
<accession>A0A7X3G768</accession>
<dbReference type="PANTHER" id="PTHR43022:SF1">
    <property type="entry name" value="PROTEIN SMF"/>
    <property type="match status" value="1"/>
</dbReference>
<dbReference type="EMBL" id="WSRS01000009">
    <property type="protein sequence ID" value="MVX58408.1"/>
    <property type="molecule type" value="Genomic_DNA"/>
</dbReference>
<evidence type="ECO:0000256" key="1">
    <source>
        <dbReference type="ARBA" id="ARBA00006525"/>
    </source>
</evidence>
<dbReference type="InterPro" id="IPR003488">
    <property type="entry name" value="DprA"/>
</dbReference>
<evidence type="ECO:0000259" key="3">
    <source>
        <dbReference type="Pfam" id="PF18255"/>
    </source>
</evidence>
<reference evidence="4 5" key="1">
    <citation type="submission" date="2019-12" db="EMBL/GenBank/DDBJ databases">
        <title>Microbes associate with the intestines of laboratory mice.</title>
        <authorList>
            <person name="Navarre W."/>
            <person name="Wong E."/>
        </authorList>
    </citation>
    <scope>NUCLEOTIDE SEQUENCE [LARGE SCALE GENOMIC DNA]</scope>
    <source>
        <strain evidence="4 5">NM51_B2-22</strain>
    </source>
</reference>
<dbReference type="InterPro" id="IPR057666">
    <property type="entry name" value="DrpA_SLOG"/>
</dbReference>
<organism evidence="4 5">
    <name type="scientific">Streptococcus danieliae</name>
    <dbReference type="NCBI Taxonomy" id="747656"/>
    <lineage>
        <taxon>Bacteria</taxon>
        <taxon>Bacillati</taxon>
        <taxon>Bacillota</taxon>
        <taxon>Bacilli</taxon>
        <taxon>Lactobacillales</taxon>
        <taxon>Streptococcaceae</taxon>
        <taxon>Streptococcus</taxon>
    </lineage>
</organism>